<reference evidence="3" key="1">
    <citation type="journal article" date="2020" name="mSystems">
        <title>Genome- and Community-Level Interaction Insights into Carbon Utilization and Element Cycling Functions of Hydrothermarchaeota in Hydrothermal Sediment.</title>
        <authorList>
            <person name="Zhou Z."/>
            <person name="Liu Y."/>
            <person name="Xu W."/>
            <person name="Pan J."/>
            <person name="Luo Z.H."/>
            <person name="Li M."/>
        </authorList>
    </citation>
    <scope>NUCLEOTIDE SEQUENCE [LARGE SCALE GENOMIC DNA]</scope>
    <source>
        <strain evidence="3">HyVt-380</strain>
    </source>
</reference>
<dbReference type="Pfam" id="PF01035">
    <property type="entry name" value="DNA_binding_1"/>
    <property type="match status" value="1"/>
</dbReference>
<dbReference type="InterPro" id="IPR052520">
    <property type="entry name" value="ATL_DNA_repair"/>
</dbReference>
<dbReference type="InterPro" id="IPR036217">
    <property type="entry name" value="MethylDNA_cys_MeTrfase_DNAb"/>
</dbReference>
<dbReference type="PANTHER" id="PTHR42942:SF1">
    <property type="entry name" value="ALKYLTRANSFERASE-LIKE PROTEIN 1"/>
    <property type="match status" value="1"/>
</dbReference>
<name>A0A7C1VQS8_9GAMM</name>
<sequence>MTDKLDLIIWFTVSQIPVGKVMTYGQIAKACGYPGYARYVGTVLKKLPSDTDIPWHRVINAQGRISFPFDSEAYHRQRERLLAEGVNVENGRITLRHYQY</sequence>
<dbReference type="InterPro" id="IPR036388">
    <property type="entry name" value="WH-like_DNA-bd_sf"/>
</dbReference>
<dbReference type="Gene3D" id="1.10.10.10">
    <property type="entry name" value="Winged helix-like DNA-binding domain superfamily/Winged helix DNA-binding domain"/>
    <property type="match status" value="1"/>
</dbReference>
<evidence type="ECO:0000256" key="1">
    <source>
        <dbReference type="ARBA" id="ARBA00022763"/>
    </source>
</evidence>
<evidence type="ECO:0000313" key="3">
    <source>
        <dbReference type="EMBL" id="HEC75366.1"/>
    </source>
</evidence>
<dbReference type="CDD" id="cd06445">
    <property type="entry name" value="ATase"/>
    <property type="match status" value="1"/>
</dbReference>
<organism evidence="3">
    <name type="scientific">Methylophaga aminisulfidivorans</name>
    <dbReference type="NCBI Taxonomy" id="230105"/>
    <lineage>
        <taxon>Bacteria</taxon>
        <taxon>Pseudomonadati</taxon>
        <taxon>Pseudomonadota</taxon>
        <taxon>Gammaproteobacteria</taxon>
        <taxon>Thiotrichales</taxon>
        <taxon>Piscirickettsiaceae</taxon>
        <taxon>Methylophaga</taxon>
    </lineage>
</organism>
<dbReference type="GO" id="GO:0006281">
    <property type="term" value="P:DNA repair"/>
    <property type="evidence" value="ECO:0007669"/>
    <property type="project" value="InterPro"/>
</dbReference>
<feature type="domain" description="Methylated-DNA-[protein]-cysteine S-methyltransferase DNA binding" evidence="2">
    <location>
        <begin position="9"/>
        <end position="86"/>
    </location>
</feature>
<protein>
    <submittedName>
        <fullName evidence="3">MGMT family protein</fullName>
    </submittedName>
</protein>
<comment type="caution">
    <text evidence="3">The sequence shown here is derived from an EMBL/GenBank/DDBJ whole genome shotgun (WGS) entry which is preliminary data.</text>
</comment>
<evidence type="ECO:0000259" key="2">
    <source>
        <dbReference type="Pfam" id="PF01035"/>
    </source>
</evidence>
<dbReference type="PANTHER" id="PTHR42942">
    <property type="entry name" value="6-O-METHYLGUANINE DNA METHYLTRANSFERASE"/>
    <property type="match status" value="1"/>
</dbReference>
<dbReference type="SUPFAM" id="SSF46767">
    <property type="entry name" value="Methylated DNA-protein cysteine methyltransferase, C-terminal domain"/>
    <property type="match status" value="1"/>
</dbReference>
<dbReference type="GO" id="GO:0003824">
    <property type="term" value="F:catalytic activity"/>
    <property type="evidence" value="ECO:0007669"/>
    <property type="project" value="InterPro"/>
</dbReference>
<accession>A0A7C1VQS8</accession>
<dbReference type="InterPro" id="IPR014048">
    <property type="entry name" value="MethylDNA_cys_MeTrfase_DNA-bd"/>
</dbReference>
<dbReference type="EMBL" id="DRHY01000310">
    <property type="protein sequence ID" value="HEC75366.1"/>
    <property type="molecule type" value="Genomic_DNA"/>
</dbReference>
<dbReference type="Proteomes" id="UP000886384">
    <property type="component" value="Unassembled WGS sequence"/>
</dbReference>
<proteinExistence type="predicted"/>
<gene>
    <name evidence="3" type="ORF">ENI26_13530</name>
</gene>
<keyword evidence="1" id="KW-0227">DNA damage</keyword>
<dbReference type="AlphaFoldDB" id="A0A7C1VQS8"/>